<protein>
    <submittedName>
        <fullName evidence="1">Uncharacterized protein</fullName>
    </submittedName>
</protein>
<dbReference type="EMBL" id="CP003788">
    <property type="protein sequence ID" value="AFR09585.1"/>
    <property type="molecule type" value="Genomic_DNA"/>
</dbReference>
<dbReference type="STRING" id="1205910.B005_3124"/>
<dbReference type="Proteomes" id="UP000003779">
    <property type="component" value="Chromosome"/>
</dbReference>
<name>J7LDW1_NOCAA</name>
<dbReference type="HOGENOM" id="CLU_3346457_0_0_11"/>
<accession>J7LDW1</accession>
<reference evidence="2" key="2">
    <citation type="submission" date="2012-08" db="EMBL/GenBank/DDBJ databases">
        <title>Whole-genome sequence of Nocardiopsis alba strain ATCC BAA-2165 associated with honeybees.</title>
        <authorList>
            <person name="Qiao J."/>
            <person name="Chen L."/>
            <person name="Li Y."/>
            <person name="Wang J."/>
            <person name="Zhang W."/>
            <person name="Chen S."/>
        </authorList>
    </citation>
    <scope>NUCLEOTIDE SEQUENCE [LARGE SCALE GENOMIC DNA]</scope>
    <source>
        <strain evidence="2">ATCC BAA-2165 / BE74</strain>
    </source>
</reference>
<dbReference type="KEGG" id="nal:B005_3124"/>
<evidence type="ECO:0000313" key="1">
    <source>
        <dbReference type="EMBL" id="AFR09585.1"/>
    </source>
</evidence>
<dbReference type="AlphaFoldDB" id="J7LDW1"/>
<gene>
    <name evidence="1" type="ordered locus">B005_3124</name>
</gene>
<reference evidence="1 2" key="1">
    <citation type="journal article" date="2012" name="J. Bacteriol.">
        <title>Whole-Genome Sequence of Nocardiopsis alba Strain ATCC BAA-2165, Associated with Honeybees.</title>
        <authorList>
            <person name="Qiao J."/>
            <person name="Chen L."/>
            <person name="Li Y."/>
            <person name="Wang J."/>
            <person name="Zhang W."/>
            <person name="Chen S."/>
        </authorList>
    </citation>
    <scope>NUCLEOTIDE SEQUENCE [LARGE SCALE GENOMIC DNA]</scope>
    <source>
        <strain evidence="2">ATCC BAA-2165 / BE74</strain>
    </source>
</reference>
<organism evidence="1 2">
    <name type="scientific">Nocardiopsis alba (strain ATCC BAA-2165 / BE74)</name>
    <dbReference type="NCBI Taxonomy" id="1205910"/>
    <lineage>
        <taxon>Bacteria</taxon>
        <taxon>Bacillati</taxon>
        <taxon>Actinomycetota</taxon>
        <taxon>Actinomycetes</taxon>
        <taxon>Streptosporangiales</taxon>
        <taxon>Nocardiopsidaceae</taxon>
        <taxon>Nocardiopsis</taxon>
    </lineage>
</organism>
<sequence>MRRPARTVVRIAPASCRIVVRRIYPTPTPENHTEYFI</sequence>
<evidence type="ECO:0000313" key="2">
    <source>
        <dbReference type="Proteomes" id="UP000003779"/>
    </source>
</evidence>
<proteinExistence type="predicted"/>